<dbReference type="OrthoDB" id="152136at2759"/>
<sequence>MEDDAVNTSGEGIFSLYQEGLTSDQVLQLCFLRRRATRRLHLERTRIEDEFVLPRPELKIANLLPPADIPLEQLISITSPPSIQASNSDSPTDSAIDSARDSARKHFMQPTQAPIEEVRGWSALTERDWLLIQQSTQQPKKQRSDDEMTDIDAQVPGIADVCCILERCRSDAYVSFVWDHLLIALLQQCVGSDALLHERLLALLVSHHSFASLIPKDFRAKVRSRNLRQVDDAFGAQVELALVALYRNQRGNFKCDKFP</sequence>
<comment type="caution">
    <text evidence="2">The sequence shown here is derived from an EMBL/GenBank/DDBJ whole genome shotgun (WGS) entry which is preliminary data.</text>
</comment>
<dbReference type="AlphaFoldDB" id="A0A225WQF0"/>
<accession>A0A225WQF0</accession>
<organism evidence="2 3">
    <name type="scientific">Phytophthora megakarya</name>
    <dbReference type="NCBI Taxonomy" id="4795"/>
    <lineage>
        <taxon>Eukaryota</taxon>
        <taxon>Sar</taxon>
        <taxon>Stramenopiles</taxon>
        <taxon>Oomycota</taxon>
        <taxon>Peronosporomycetes</taxon>
        <taxon>Peronosporales</taxon>
        <taxon>Peronosporaceae</taxon>
        <taxon>Phytophthora</taxon>
    </lineage>
</organism>
<keyword evidence="3" id="KW-1185">Reference proteome</keyword>
<evidence type="ECO:0000256" key="1">
    <source>
        <dbReference type="SAM" id="MobiDB-lite"/>
    </source>
</evidence>
<dbReference type="EMBL" id="NBNE01000383">
    <property type="protein sequence ID" value="OWZ19933.1"/>
    <property type="molecule type" value="Genomic_DNA"/>
</dbReference>
<dbReference type="Proteomes" id="UP000198211">
    <property type="component" value="Unassembled WGS sequence"/>
</dbReference>
<gene>
    <name evidence="2" type="ORF">PHMEG_0005739</name>
</gene>
<feature type="region of interest" description="Disordered" evidence="1">
    <location>
        <begin position="80"/>
        <end position="109"/>
    </location>
</feature>
<protein>
    <submittedName>
        <fullName evidence="2">Uncharacterized protein</fullName>
    </submittedName>
</protein>
<evidence type="ECO:0000313" key="3">
    <source>
        <dbReference type="Proteomes" id="UP000198211"/>
    </source>
</evidence>
<reference evidence="3" key="1">
    <citation type="submission" date="2017-03" db="EMBL/GenBank/DDBJ databases">
        <title>Phytopthora megakarya and P. palmivora, two closely related causual agents of cacao black pod achieved similar genome size and gene model numbers by different mechanisms.</title>
        <authorList>
            <person name="Ali S."/>
            <person name="Shao J."/>
            <person name="Larry D.J."/>
            <person name="Kronmiller B."/>
            <person name="Shen D."/>
            <person name="Strem M.D."/>
            <person name="Melnick R.L."/>
            <person name="Guiltinan M.J."/>
            <person name="Tyler B.M."/>
            <person name="Meinhardt L.W."/>
            <person name="Bailey B.A."/>
        </authorList>
    </citation>
    <scope>NUCLEOTIDE SEQUENCE [LARGE SCALE GENOMIC DNA]</scope>
    <source>
        <strain evidence="3">zdho120</strain>
    </source>
</reference>
<evidence type="ECO:0000313" key="2">
    <source>
        <dbReference type="EMBL" id="OWZ19933.1"/>
    </source>
</evidence>
<feature type="compositionally biased region" description="Polar residues" evidence="1">
    <location>
        <begin position="80"/>
        <end position="95"/>
    </location>
</feature>
<name>A0A225WQF0_9STRA</name>
<proteinExistence type="predicted"/>